<proteinExistence type="predicted"/>
<evidence type="ECO:0000313" key="2">
    <source>
        <dbReference type="Proteomes" id="UP001143910"/>
    </source>
</evidence>
<sequence>MGTNSPPTPPAAGGPLISDESATLLQELGEYFTRTAQMWSTMTQNLLQGPHIDRVAADVNDRSEQHTRLTDLSAINAVDVEISRLRKIRDLTAKFSQDVEAVWRTSRDPIDGSSTVLRSLGARMPLADSLSSAPSHDAHFLSHNPQGALSMGSLVGGMADQMDLGNDDASDSDTDDEDLFASIDMDALKQRGKGMYRCPKGIKCDKGGVDKAGNLVLFDRNSSFAKPWVCDLEHCPNTPKKRRFARRDGLERHKQTVKHEPKHADPHGNLR</sequence>
<dbReference type="Proteomes" id="UP001143910">
    <property type="component" value="Unassembled WGS sequence"/>
</dbReference>
<name>A0ACC1N329_9HYPO</name>
<evidence type="ECO:0000313" key="1">
    <source>
        <dbReference type="EMBL" id="KAJ2973685.1"/>
    </source>
</evidence>
<reference evidence="1" key="1">
    <citation type="submission" date="2022-08" db="EMBL/GenBank/DDBJ databases">
        <title>Genome Sequence of Lecanicillium fungicola.</title>
        <authorList>
            <person name="Buettner E."/>
        </authorList>
    </citation>
    <scope>NUCLEOTIDE SEQUENCE</scope>
    <source>
        <strain evidence="1">Babe33</strain>
    </source>
</reference>
<keyword evidence="2" id="KW-1185">Reference proteome</keyword>
<dbReference type="EMBL" id="JANJQO010000935">
    <property type="protein sequence ID" value="KAJ2973685.1"/>
    <property type="molecule type" value="Genomic_DNA"/>
</dbReference>
<comment type="caution">
    <text evidence="1">The sequence shown here is derived from an EMBL/GenBank/DDBJ whole genome shotgun (WGS) entry which is preliminary data.</text>
</comment>
<organism evidence="1 2">
    <name type="scientific">Zarea fungicola</name>
    <dbReference type="NCBI Taxonomy" id="93591"/>
    <lineage>
        <taxon>Eukaryota</taxon>
        <taxon>Fungi</taxon>
        <taxon>Dikarya</taxon>
        <taxon>Ascomycota</taxon>
        <taxon>Pezizomycotina</taxon>
        <taxon>Sordariomycetes</taxon>
        <taxon>Hypocreomycetidae</taxon>
        <taxon>Hypocreales</taxon>
        <taxon>Cordycipitaceae</taxon>
        <taxon>Zarea</taxon>
    </lineage>
</organism>
<gene>
    <name evidence="1" type="ORF">NQ176_g6467</name>
</gene>
<protein>
    <submittedName>
        <fullName evidence="1">Uncharacterized protein</fullName>
    </submittedName>
</protein>
<accession>A0ACC1N329</accession>